<dbReference type="GO" id="GO:0005524">
    <property type="term" value="F:ATP binding"/>
    <property type="evidence" value="ECO:0007669"/>
    <property type="project" value="InterPro"/>
</dbReference>
<evidence type="ECO:0000313" key="3">
    <source>
        <dbReference type="Proteomes" id="UP000199021"/>
    </source>
</evidence>
<dbReference type="InterPro" id="IPR003593">
    <property type="entry name" value="AAA+_ATPase"/>
</dbReference>
<proteinExistence type="predicted"/>
<dbReference type="Gene3D" id="3.40.50.300">
    <property type="entry name" value="P-loop containing nucleotide triphosphate hydrolases"/>
    <property type="match status" value="1"/>
</dbReference>
<dbReference type="OrthoDB" id="9783370at2"/>
<sequence>MAFNIRNARPAPFRASNYILTDEVKAAVETAIALGQPLLVTGAPGTGKTELAYKVAADLAADNNKHGLNFGNEPLQFNTKTTSEARDLFYTYDALGHFRAANLKDQGIDAKVENYLQLQALGLAIARSKTGAAPANALNGESYEGASSVVLIDEIDKAPRDLPNDLLNEIKHNRFEIREQGNRSLTAGQDRSIVVIMTSNSEKNLPNAFLRRCVFHHIELPDEATLLKIARAQIREDHGFKDQELQDLIGRFTQVQGMDLRKKPSTAEMIAWLRMISVLGPDGDVNQQGLNNLSLLVKTEEDRRKIKERFG</sequence>
<evidence type="ECO:0000313" key="2">
    <source>
        <dbReference type="EMBL" id="SEQ06307.1"/>
    </source>
</evidence>
<dbReference type="EMBL" id="FOFB01000005">
    <property type="protein sequence ID" value="SEQ06307.1"/>
    <property type="molecule type" value="Genomic_DNA"/>
</dbReference>
<keyword evidence="3" id="KW-1185">Reference proteome</keyword>
<name>A0A1H9CYU7_9BACT</name>
<dbReference type="GO" id="GO:0016887">
    <property type="term" value="F:ATP hydrolysis activity"/>
    <property type="evidence" value="ECO:0007669"/>
    <property type="project" value="InterPro"/>
</dbReference>
<dbReference type="Pfam" id="PF07728">
    <property type="entry name" value="AAA_5"/>
    <property type="match status" value="1"/>
</dbReference>
<dbReference type="STRING" id="478744.SAMN05444359_10571"/>
<accession>A0A1H9CYU7</accession>
<dbReference type="SMART" id="SM00382">
    <property type="entry name" value="AAA"/>
    <property type="match status" value="1"/>
</dbReference>
<feature type="domain" description="AAA+ ATPase" evidence="1">
    <location>
        <begin position="34"/>
        <end position="224"/>
    </location>
</feature>
<dbReference type="InterPro" id="IPR011704">
    <property type="entry name" value="ATPase_dyneun-rel_AAA"/>
</dbReference>
<reference evidence="3" key="1">
    <citation type="submission" date="2016-10" db="EMBL/GenBank/DDBJ databases">
        <authorList>
            <person name="Varghese N."/>
            <person name="Submissions S."/>
        </authorList>
    </citation>
    <scope>NUCLEOTIDE SEQUENCE [LARGE SCALE GENOMIC DNA]</scope>
    <source>
        <strain evidence="3">DSM 24740</strain>
    </source>
</reference>
<organism evidence="2 3">
    <name type="scientific">Neolewinella agarilytica</name>
    <dbReference type="NCBI Taxonomy" id="478744"/>
    <lineage>
        <taxon>Bacteria</taxon>
        <taxon>Pseudomonadati</taxon>
        <taxon>Bacteroidota</taxon>
        <taxon>Saprospiria</taxon>
        <taxon>Saprospirales</taxon>
        <taxon>Lewinellaceae</taxon>
        <taxon>Neolewinella</taxon>
    </lineage>
</organism>
<dbReference type="RefSeq" id="WP_090166333.1">
    <property type="nucleotide sequence ID" value="NZ_FOFB01000005.1"/>
</dbReference>
<dbReference type="SUPFAM" id="SSF52540">
    <property type="entry name" value="P-loop containing nucleoside triphosphate hydrolases"/>
    <property type="match status" value="1"/>
</dbReference>
<dbReference type="InterPro" id="IPR027417">
    <property type="entry name" value="P-loop_NTPase"/>
</dbReference>
<dbReference type="AlphaFoldDB" id="A0A1H9CYU7"/>
<protein>
    <submittedName>
        <fullName evidence="2">MoxR-like ATPase</fullName>
    </submittedName>
</protein>
<gene>
    <name evidence="2" type="ORF">SAMN05444359_10571</name>
</gene>
<dbReference type="InParanoid" id="A0A1H9CYU7"/>
<evidence type="ECO:0000259" key="1">
    <source>
        <dbReference type="SMART" id="SM00382"/>
    </source>
</evidence>
<dbReference type="Proteomes" id="UP000199021">
    <property type="component" value="Unassembled WGS sequence"/>
</dbReference>